<accession>A0A183MEW6</accession>
<sequence length="102" mass="11755">MKDVKTRRGADRFRSSLGGCQDEIEAKETLHNWGNSGTKVRYRFPTRYQQTQPIRDNFQQQVPSLTTSTPRRENYFGRQLQRDQSSTNFKPSGGSVLQEASL</sequence>
<proteinExistence type="predicted"/>
<dbReference type="Proteomes" id="UP000277204">
    <property type="component" value="Unassembled WGS sequence"/>
</dbReference>
<feature type="compositionally biased region" description="Polar residues" evidence="1">
    <location>
        <begin position="51"/>
        <end position="69"/>
    </location>
</feature>
<dbReference type="EMBL" id="UZAI01016798">
    <property type="protein sequence ID" value="VDP16192.1"/>
    <property type="molecule type" value="Genomic_DNA"/>
</dbReference>
<protein>
    <submittedName>
        <fullName evidence="2">Uncharacterized protein</fullName>
    </submittedName>
</protein>
<gene>
    <name evidence="2" type="ORF">SMRZ_LOCUS14591</name>
</gene>
<evidence type="ECO:0000313" key="2">
    <source>
        <dbReference type="EMBL" id="VDP16192.1"/>
    </source>
</evidence>
<evidence type="ECO:0000256" key="1">
    <source>
        <dbReference type="SAM" id="MobiDB-lite"/>
    </source>
</evidence>
<feature type="region of interest" description="Disordered" evidence="1">
    <location>
        <begin position="51"/>
        <end position="102"/>
    </location>
</feature>
<organism evidence="2 3">
    <name type="scientific">Schistosoma margrebowiei</name>
    <dbReference type="NCBI Taxonomy" id="48269"/>
    <lineage>
        <taxon>Eukaryota</taxon>
        <taxon>Metazoa</taxon>
        <taxon>Spiralia</taxon>
        <taxon>Lophotrochozoa</taxon>
        <taxon>Platyhelminthes</taxon>
        <taxon>Trematoda</taxon>
        <taxon>Digenea</taxon>
        <taxon>Strigeidida</taxon>
        <taxon>Schistosomatoidea</taxon>
        <taxon>Schistosomatidae</taxon>
        <taxon>Schistosoma</taxon>
    </lineage>
</organism>
<evidence type="ECO:0000313" key="3">
    <source>
        <dbReference type="Proteomes" id="UP000277204"/>
    </source>
</evidence>
<reference evidence="2 3" key="1">
    <citation type="submission" date="2018-11" db="EMBL/GenBank/DDBJ databases">
        <authorList>
            <consortium name="Pathogen Informatics"/>
        </authorList>
    </citation>
    <scope>NUCLEOTIDE SEQUENCE [LARGE SCALE GENOMIC DNA]</scope>
    <source>
        <strain evidence="2 3">Zambia</strain>
    </source>
</reference>
<name>A0A183MEW6_9TREM</name>
<dbReference type="AlphaFoldDB" id="A0A183MEW6"/>
<keyword evidence="3" id="KW-1185">Reference proteome</keyword>